<name>A0A0N1IHS7_LEPSE</name>
<feature type="region of interest" description="Disordered" evidence="1">
    <location>
        <begin position="941"/>
        <end position="986"/>
    </location>
</feature>
<organism evidence="2 3">
    <name type="scientific">Leptomonas seymouri</name>
    <dbReference type="NCBI Taxonomy" id="5684"/>
    <lineage>
        <taxon>Eukaryota</taxon>
        <taxon>Discoba</taxon>
        <taxon>Euglenozoa</taxon>
        <taxon>Kinetoplastea</taxon>
        <taxon>Metakinetoplastina</taxon>
        <taxon>Trypanosomatida</taxon>
        <taxon>Trypanosomatidae</taxon>
        <taxon>Leishmaniinae</taxon>
        <taxon>Leptomonas</taxon>
    </lineage>
</organism>
<evidence type="ECO:0000313" key="3">
    <source>
        <dbReference type="Proteomes" id="UP000038009"/>
    </source>
</evidence>
<feature type="region of interest" description="Disordered" evidence="1">
    <location>
        <begin position="2486"/>
        <end position="2515"/>
    </location>
</feature>
<feature type="compositionally biased region" description="Polar residues" evidence="1">
    <location>
        <begin position="382"/>
        <end position="401"/>
    </location>
</feature>
<feature type="compositionally biased region" description="Low complexity" evidence="1">
    <location>
        <begin position="863"/>
        <end position="872"/>
    </location>
</feature>
<feature type="region of interest" description="Disordered" evidence="1">
    <location>
        <begin position="1677"/>
        <end position="1744"/>
    </location>
</feature>
<feature type="compositionally biased region" description="Low complexity" evidence="1">
    <location>
        <begin position="965"/>
        <end position="976"/>
    </location>
</feature>
<feature type="compositionally biased region" description="Low complexity" evidence="1">
    <location>
        <begin position="2387"/>
        <end position="2402"/>
    </location>
</feature>
<feature type="region of interest" description="Disordered" evidence="1">
    <location>
        <begin position="2268"/>
        <end position="2309"/>
    </location>
</feature>
<feature type="compositionally biased region" description="Pro residues" evidence="1">
    <location>
        <begin position="1891"/>
        <end position="1908"/>
    </location>
</feature>
<gene>
    <name evidence="2" type="ORF">ABL78_7614</name>
</gene>
<feature type="compositionally biased region" description="Basic and acidic residues" evidence="1">
    <location>
        <begin position="2753"/>
        <end position="2769"/>
    </location>
</feature>
<feature type="region of interest" description="Disordered" evidence="1">
    <location>
        <begin position="598"/>
        <end position="632"/>
    </location>
</feature>
<feature type="region of interest" description="Disordered" evidence="1">
    <location>
        <begin position="1575"/>
        <end position="1662"/>
    </location>
</feature>
<dbReference type="InterPro" id="IPR051144">
    <property type="entry name" value="Formin_homology_domain"/>
</dbReference>
<feature type="compositionally biased region" description="Low complexity" evidence="1">
    <location>
        <begin position="1937"/>
        <end position="1948"/>
    </location>
</feature>
<accession>A0A0N1IHS7</accession>
<feature type="region of interest" description="Disordered" evidence="1">
    <location>
        <begin position="502"/>
        <end position="533"/>
    </location>
</feature>
<evidence type="ECO:0000256" key="1">
    <source>
        <dbReference type="SAM" id="MobiDB-lite"/>
    </source>
</evidence>
<feature type="region of interest" description="Disordered" evidence="1">
    <location>
        <begin position="1937"/>
        <end position="1956"/>
    </location>
</feature>
<feature type="compositionally biased region" description="Basic and acidic residues" evidence="1">
    <location>
        <begin position="616"/>
        <end position="632"/>
    </location>
</feature>
<feature type="region of interest" description="Disordered" evidence="1">
    <location>
        <begin position="1359"/>
        <end position="1421"/>
    </location>
</feature>
<feature type="compositionally biased region" description="Low complexity" evidence="1">
    <location>
        <begin position="2498"/>
        <end position="2510"/>
    </location>
</feature>
<sequence length="2769" mass="288976">MPSKDHIQQLQRLFAYFKRHGGRNTPSGISQIELVDDDDLTHWFVQLLYNDENKADFYVSLELVFSEDGAGETPQDEFHPSKSLMQQANASPSKVAAAAAAAVRIAASTPPPEASPITDGVQTGAAASSARAGSNGGHPQRQEEDLDQQRHLSLHIAEQAAAATPPAASPCIGSTAQVDVAVREEQARGTQQYSMLVDSEANSGPASTPVTAVAAATTNTTTATATATSVNATAARRNVRMPLVFIVAPRLIASFIHHGALCSLELMSQRWEPTPENMTLLLIALHETLNPFSGDGRVSVDDAERVESRRAAVAAAGGLARNRHPHDESGASAPGAYSAAEHQMGIDFIRRAHPHLFRRHMSSPPVGPAAQASADGGGGTGNSPMAPSAARQTESTLSASPSCMPDASATGTLGTQPVCAFLTSTPAAVTSEPKVICGVARVNTAIYDALEYVYSVPAPLDSVDERHADPQLQGAAHRQQVRMILDSSALLADAGRADRVRSAPAAGAVGEGEEGGVGGDDARPAATTSASTAETMPAICAPAMNAERVLRARPPAASHLAYAPTQTKEHREGGRQRVVELWIPRSLPQLTATTAIPLPTGAAAPTEDASTHHHRTERDSSGDARGQTDERAHAAPRLCTLDVCLVGEHGPTRSSSATVGRCGDVAQAEIACVLRNMRVSVGPTRAAPSSTRAPHRKANSGNSATSRATSTGTGTVSVPTTTTAATTAGARSSQGAAPSFRFSLQPSTAPSPHGDVHVCEIPVGLSLRCEHLYLYGHVRVLGALTLHDCIFVGSITAEEFASVQVTRSELALMPEDRLLRQAMPQAFPPTLAAPHAGLGRSATERDPQSSQAQASSDNRSEGDGASSGLGSSDTEGAPAEHPPPPPPPPPALFYAQRKECLLILDSSSVEVADDSRLYRLMPETQAAQPCRHRSRCRRHHHYRAESGHGPRMGSEGESELEEGATEWGGPPADDAAAPPPPPPPAAMMTVLRSLILVSNQGRLRLVRCSVHPGSSTERTILAEQDAVVDMACCSVVAALSSAVIVQGCRAFLDRCTFVGNTATAEADGRSEGHPRRPMHLSDVSRSTGLIVELGGTLTARFCTAQHVYFAFCVIAHSVAHLYRCHTDDVVNGYTIDASSATLDGCSANTNHVGVFVLRKAKCVITDDNCGHFARRCRLLGAAYDAARRTVLNTLREQRQQQDPQAPGAELLGTSAAAVAARTTRVAALARQYYADYVLYPEALGSWIDGTAAQTAAAAATEATASLPNTRLSSTLRVNKVACISSGAHPLPQHLGIYGGSFSLEVRDAALKAVGVTLMNARDTAVYAVDDSTVELEDCVLWTTAEVEDAAASAVEATTAEGGVAASGDPDTSPPPPPPQQQQQGCQQSVRENAIDAVKAAHTAASTFQSSPRPSAGPRQSSCGIKTVHSALTARRCLITGFSFGVGAIQSSQAELTECVAAHCMNGFTVDHSTCRLKDCGADTRHVGIFALNSAVVEVESVPPVVGVVSFHRTPPLLICGGIPAVLCGDAYGVECKASEMRCCGVTVRRGRDSGFNIYNKSQFTLLRSLVDMSPAGAQGGASREAKWEKTGAAETAGQSRRCSNAASPHRHCKSNAKHHVDSNHTESRASEGNEAPSSAAGATDKRASTSTSPPPPSGNWLCSLTLDVDVAELDDPVSTLPRRESGNDRSSSSSSSSDALTDAVATKDSRSPDSSVHATTPTGELPWVPATQTSSTSAARSPTPPAAAALLTSGVKVWSGSRCYVRDSEVRCATFGFAALGPETTLEAHHCTSKHVVNGFTADGGAMKLTMCSANSNHVGIYVLSQGRCLVRRGNYTAKRYGVECRSGVVSFQGHVKIHGFSRIGLYLYSGAHCEADTDSVLDIHVRRQLAPPPQQPQQPGCVSPPVPTAREASEGSTHQQHRHGCNASVVKRMLPQSASGSPASPLQQSPPPPTAVCGVDEAANVSDLLPACIALDEATAHVPQAILGGGACCGITCADGATGYIGMCIVHDCSLVGVNVAAGAHLTMANCQLQCARQYAVVVHVGGVCLMSRQSEEGESSDGGRDMIAGGGLGGAAGAGGSAAADEGRGVAVSGADAKEDSSSSGGRFRFAGSAFFSVWWRLWSSLRRTASTLMPSSLARWWAAHRQKAALYQSSSDCSSTQAKMHGAARKPSLYIDGGTTTLSLLNAAMAAYSAAATRECSVFNMDDELPKPRAGEEELGERRRLPLMRATRQHRCWMTPQRHRVALPFQLNLLSNASSVTSAAAVDAKRSPGVDSSGRGDTAGSPAHAGKSTRTLSLPLSSPVDAPPPPLHTAALPVVQPAIMGSIVVRGTCTIARMLLQPTFLLSSLHTQAQRQCKSASAEEEETEMEDGTALAHCEGKAEAGGAADDASSSGSLEQISSQAPPAIHVFQHGVLTLADCLIDTSFATKPEANHDPKPALCVKREGMASSSTAPTVVVCDGPYARLHCDYVCVLRANLSADNHTEDSSSGGVLPSSPMASSTSPTAERVGQPAHDSLVVAPPPFLSLRNGAQCTLHMVGTSPDKWPYRASTSTAHAAAAAAASSSSSTNLLGADVLGKDKADRPAPSEEAPLPGAEGGRGARGAEQPPPPTPDPRPAPRAALPEHNGITLSLSKDSLAEASLAAFTRVTVSTRSILRLVDCSIEGDCPFPLLLRRSSRAMLMFCRVVNTQCTDPRGAPAAAALNVDATSHATLFRSEVRMPASHGEPVKCVDGGRVRQLQSAVTSLDHAAPRDPATDSRAGSEQE</sequence>
<feature type="region of interest" description="Disordered" evidence="1">
    <location>
        <begin position="1891"/>
        <end position="1923"/>
    </location>
</feature>
<feature type="compositionally biased region" description="Polar residues" evidence="1">
    <location>
        <begin position="1596"/>
        <end position="1606"/>
    </location>
</feature>
<proteinExistence type="predicted"/>
<feature type="region of interest" description="Disordered" evidence="1">
    <location>
        <begin position="683"/>
        <end position="721"/>
    </location>
</feature>
<comment type="caution">
    <text evidence="2">The sequence shown here is derived from an EMBL/GenBank/DDBJ whole genome shotgun (WGS) entry which is preliminary data.</text>
</comment>
<feature type="compositionally biased region" description="Low complexity" evidence="1">
    <location>
        <begin position="699"/>
        <end position="721"/>
    </location>
</feature>
<feature type="region of interest" description="Disordered" evidence="1">
    <location>
        <begin position="2747"/>
        <end position="2769"/>
    </location>
</feature>
<feature type="compositionally biased region" description="Pro residues" evidence="1">
    <location>
        <begin position="880"/>
        <end position="891"/>
    </location>
</feature>
<dbReference type="Proteomes" id="UP000038009">
    <property type="component" value="Unassembled WGS sequence"/>
</dbReference>
<feature type="region of interest" description="Disordered" evidence="1">
    <location>
        <begin position="2581"/>
        <end position="2626"/>
    </location>
</feature>
<feature type="region of interest" description="Disordered" evidence="1">
    <location>
        <begin position="2382"/>
        <end position="2402"/>
    </location>
</feature>
<feature type="region of interest" description="Disordered" evidence="1">
    <location>
        <begin position="107"/>
        <end position="148"/>
    </location>
</feature>
<dbReference type="PANTHER" id="PTHR45733">
    <property type="entry name" value="FORMIN-J"/>
    <property type="match status" value="1"/>
</dbReference>
<dbReference type="OrthoDB" id="266004at2759"/>
<dbReference type="PANTHER" id="PTHR45733:SF8">
    <property type="entry name" value="FORMIN-J"/>
    <property type="match status" value="1"/>
</dbReference>
<feature type="compositionally biased region" description="Low complexity" evidence="1">
    <location>
        <begin position="124"/>
        <end position="133"/>
    </location>
</feature>
<dbReference type="OMA" id="AFCVIAH"/>
<evidence type="ECO:0000313" key="2">
    <source>
        <dbReference type="EMBL" id="KPI83355.1"/>
    </source>
</evidence>
<feature type="compositionally biased region" description="Polar residues" evidence="1">
    <location>
        <begin position="1403"/>
        <end position="1421"/>
    </location>
</feature>
<keyword evidence="3" id="KW-1185">Reference proteome</keyword>
<feature type="compositionally biased region" description="Low complexity" evidence="1">
    <location>
        <begin position="1729"/>
        <end position="1744"/>
    </location>
</feature>
<feature type="region of interest" description="Disordered" evidence="1">
    <location>
        <begin position="315"/>
        <end position="335"/>
    </location>
</feature>
<feature type="compositionally biased region" description="Basic residues" evidence="1">
    <location>
        <begin position="1608"/>
        <end position="1617"/>
    </location>
</feature>
<feature type="compositionally biased region" description="Basic and acidic residues" evidence="1">
    <location>
        <begin position="2581"/>
        <end position="2590"/>
    </location>
</feature>
<protein>
    <submittedName>
        <fullName evidence="2">Uncharacterized protein</fullName>
    </submittedName>
</protein>
<feature type="compositionally biased region" description="Basic and acidic residues" evidence="1">
    <location>
        <begin position="1618"/>
        <end position="1631"/>
    </location>
</feature>
<feature type="region of interest" description="Disordered" evidence="1">
    <location>
        <begin position="829"/>
        <end position="893"/>
    </location>
</feature>
<feature type="compositionally biased region" description="Pro residues" evidence="1">
    <location>
        <begin position="2610"/>
        <end position="2621"/>
    </location>
</feature>
<dbReference type="EMBL" id="LJSK01000389">
    <property type="protein sequence ID" value="KPI83355.1"/>
    <property type="molecule type" value="Genomic_DNA"/>
</dbReference>
<feature type="compositionally biased region" description="Polar residues" evidence="1">
    <location>
        <begin position="1712"/>
        <end position="1722"/>
    </location>
</feature>
<dbReference type="VEuPathDB" id="TriTrypDB:Lsey_0389_0020"/>
<feature type="region of interest" description="Disordered" evidence="1">
    <location>
        <begin position="358"/>
        <end position="404"/>
    </location>
</feature>
<reference evidence="2 3" key="1">
    <citation type="journal article" date="2015" name="PLoS Pathog.">
        <title>Leptomonas seymouri: Adaptations to the Dixenous Life Cycle Analyzed by Genome Sequencing, Transcriptome Profiling and Co-infection with Leishmania donovani.</title>
        <authorList>
            <person name="Kraeva N."/>
            <person name="Butenko A."/>
            <person name="Hlavacova J."/>
            <person name="Kostygov A."/>
            <person name="Myskova J."/>
            <person name="Grybchuk D."/>
            <person name="Lestinova T."/>
            <person name="Votypka J."/>
            <person name="Volf P."/>
            <person name="Opperdoes F."/>
            <person name="Flegontov P."/>
            <person name="Lukes J."/>
            <person name="Yurchenko V."/>
        </authorList>
    </citation>
    <scope>NUCLEOTIDE SEQUENCE [LARGE SCALE GENOMIC DNA]</scope>
    <source>
        <strain evidence="2 3">ATCC 30220</strain>
    </source>
</reference>